<dbReference type="EMBL" id="CAJNOG010000819">
    <property type="protein sequence ID" value="CAF1364737.1"/>
    <property type="molecule type" value="Genomic_DNA"/>
</dbReference>
<dbReference type="AlphaFoldDB" id="A0A815IK32"/>
<comment type="caution">
    <text evidence="1">The sequence shown here is derived from an EMBL/GenBank/DDBJ whole genome shotgun (WGS) entry which is preliminary data.</text>
</comment>
<dbReference type="Proteomes" id="UP000663845">
    <property type="component" value="Unassembled WGS sequence"/>
</dbReference>
<evidence type="ECO:0000313" key="3">
    <source>
        <dbReference type="Proteomes" id="UP000663845"/>
    </source>
</evidence>
<dbReference type="Proteomes" id="UP000663844">
    <property type="component" value="Unassembled WGS sequence"/>
</dbReference>
<proteinExistence type="predicted"/>
<protein>
    <submittedName>
        <fullName evidence="1">Uncharacterized protein</fullName>
    </submittedName>
</protein>
<dbReference type="EMBL" id="CAJOAZ010001645">
    <property type="protein sequence ID" value="CAF3839909.1"/>
    <property type="molecule type" value="Genomic_DNA"/>
</dbReference>
<gene>
    <name evidence="1" type="ORF">JYZ213_LOCUS35784</name>
    <name evidence="2" type="ORF">OXD698_LOCUS20607</name>
</gene>
<reference evidence="1" key="1">
    <citation type="submission" date="2021-02" db="EMBL/GenBank/DDBJ databases">
        <authorList>
            <person name="Nowell W R."/>
        </authorList>
    </citation>
    <scope>NUCLEOTIDE SEQUENCE</scope>
</reference>
<sequence length="318" mass="36679">MTTSYIDILPNEMIDRISEELIGIDLFHFALLNQCNLHIANYCLFGLLHAQSPILLTKEIHELITMPNSPYTIDGYSISIVLSPYKWNQFVYGAFKLADLFVIAGGSVFSSLLFHHQTRTGSDIDLYFLKENSQLFVSAVNELELRLQNKYFVQHKTIMSDRLVQFDLFRKFCIRDIFNGNHFTSSVIIQLIRSTTTSTTISQIIHSFDLDICAAAFNSKEVIISFSCLQALNTGHSTCYDIPISTSDFVKRAIRLYKYQQRGFNILCPKEFNIDAFLNTTVEDCKQNGFEQIYLFRKKQFGNSCDSFSIQKKFCEYY</sequence>
<organism evidence="1 3">
    <name type="scientific">Adineta steineri</name>
    <dbReference type="NCBI Taxonomy" id="433720"/>
    <lineage>
        <taxon>Eukaryota</taxon>
        <taxon>Metazoa</taxon>
        <taxon>Spiralia</taxon>
        <taxon>Gnathifera</taxon>
        <taxon>Rotifera</taxon>
        <taxon>Eurotatoria</taxon>
        <taxon>Bdelloidea</taxon>
        <taxon>Adinetida</taxon>
        <taxon>Adinetidae</taxon>
        <taxon>Adineta</taxon>
    </lineage>
</organism>
<evidence type="ECO:0000313" key="1">
    <source>
        <dbReference type="EMBL" id="CAF1364737.1"/>
    </source>
</evidence>
<evidence type="ECO:0000313" key="2">
    <source>
        <dbReference type="EMBL" id="CAF3839909.1"/>
    </source>
</evidence>
<name>A0A815IK32_9BILA</name>
<accession>A0A815IK32</accession>